<proteinExistence type="predicted"/>
<name>A0A6J7LHX8_9ZZZZ</name>
<dbReference type="AlphaFoldDB" id="A0A6J7LHX8"/>
<evidence type="ECO:0000256" key="1">
    <source>
        <dbReference type="SAM" id="MobiDB-lite"/>
    </source>
</evidence>
<dbReference type="AntiFam" id="ANF00196">
    <property type="entry name" value="Shadow ORF (opposite deoA)"/>
</dbReference>
<protein>
    <submittedName>
        <fullName evidence="2">Unannotated protein</fullName>
    </submittedName>
</protein>
<feature type="region of interest" description="Disordered" evidence="1">
    <location>
        <begin position="124"/>
        <end position="143"/>
    </location>
</feature>
<sequence length="383" mass="41528">MDLDARTERHRILLASPAGAEAPCRDADLECIELGHGAVCFGDDLMGVTRGGQRGLGVAALRPDHAVPDIHRGAVLQGLRRVDPGDAGEVEHLAGEGDRELDDIGRAAAREHLDRLAHLERIADREPEGHVHRGDEGTRVDPRIEPDLHHRLSEQPRLRRVGHESTRPGLHVEHQSPGAFGDLLAHDARCDERDRLDRAGHIAQRIELLVGGGEARASRADDAAGGTQHFEHLIVREVRPPAADRLELVERAAGMAQAAAAELRHGSAARRDDRHEREGDLVADPAGRVLVDGRTLKRREVHPLARANHRVGPAHDLCLVHAIEEDRHREGGHLLLGNDASHIGIDHPVDLLGAQRAPITLGPDDVDGGVRLNHGGCGPLLDR</sequence>
<accession>A0A6J7LHX8</accession>
<gene>
    <name evidence="2" type="ORF">UFOPK3772_02854</name>
</gene>
<reference evidence="2" key="1">
    <citation type="submission" date="2020-05" db="EMBL/GenBank/DDBJ databases">
        <authorList>
            <person name="Chiriac C."/>
            <person name="Salcher M."/>
            <person name="Ghai R."/>
            <person name="Kavagutti S V."/>
        </authorList>
    </citation>
    <scope>NUCLEOTIDE SEQUENCE</scope>
</reference>
<organism evidence="2">
    <name type="scientific">freshwater metagenome</name>
    <dbReference type="NCBI Taxonomy" id="449393"/>
    <lineage>
        <taxon>unclassified sequences</taxon>
        <taxon>metagenomes</taxon>
        <taxon>ecological metagenomes</taxon>
    </lineage>
</organism>
<dbReference type="EMBL" id="CAFBNE010000128">
    <property type="protein sequence ID" value="CAB4966772.1"/>
    <property type="molecule type" value="Genomic_DNA"/>
</dbReference>
<evidence type="ECO:0000313" key="2">
    <source>
        <dbReference type="EMBL" id="CAB4966772.1"/>
    </source>
</evidence>